<organism evidence="1 2">
    <name type="scientific">Cymbomonas tetramitiformis</name>
    <dbReference type="NCBI Taxonomy" id="36881"/>
    <lineage>
        <taxon>Eukaryota</taxon>
        <taxon>Viridiplantae</taxon>
        <taxon>Chlorophyta</taxon>
        <taxon>Pyramimonadophyceae</taxon>
        <taxon>Pyramimonadales</taxon>
        <taxon>Pyramimonadaceae</taxon>
        <taxon>Cymbomonas</taxon>
    </lineage>
</organism>
<accession>A0AAE0KWM2</accession>
<protein>
    <submittedName>
        <fullName evidence="1">Uncharacterized protein</fullName>
    </submittedName>
</protein>
<dbReference type="AlphaFoldDB" id="A0AAE0KWM2"/>
<proteinExistence type="predicted"/>
<sequence length="182" mass="17598">MLLAIATESSLAGDEDETAVGLDESVSAEIAIGESVTGAAVGRELEAGIEVGDFEIGESVTEVSAGDGVGDETAVGPDESVSAEIAIGESVTGAAVTAVGRELEAGLEVGDFEVGDFVTEVSAGAGVGDEVGASVGVGDEVGASVLKSTGGGGRDEAEEGVRGVQYLGSSQSTGHSGSSAVF</sequence>
<name>A0AAE0KWM2_9CHLO</name>
<comment type="caution">
    <text evidence="1">The sequence shown here is derived from an EMBL/GenBank/DDBJ whole genome shotgun (WGS) entry which is preliminary data.</text>
</comment>
<evidence type="ECO:0000313" key="2">
    <source>
        <dbReference type="Proteomes" id="UP001190700"/>
    </source>
</evidence>
<evidence type="ECO:0000313" key="1">
    <source>
        <dbReference type="EMBL" id="KAK3263209.1"/>
    </source>
</evidence>
<reference evidence="1 2" key="1">
    <citation type="journal article" date="2015" name="Genome Biol. Evol.">
        <title>Comparative Genomics of a Bacterivorous Green Alga Reveals Evolutionary Causalities and Consequences of Phago-Mixotrophic Mode of Nutrition.</title>
        <authorList>
            <person name="Burns J.A."/>
            <person name="Paasch A."/>
            <person name="Narechania A."/>
            <person name="Kim E."/>
        </authorList>
    </citation>
    <scope>NUCLEOTIDE SEQUENCE [LARGE SCALE GENOMIC DNA]</scope>
    <source>
        <strain evidence="1 2">PLY_AMNH</strain>
    </source>
</reference>
<keyword evidence="2" id="KW-1185">Reference proteome</keyword>
<dbReference type="Proteomes" id="UP001190700">
    <property type="component" value="Unassembled WGS sequence"/>
</dbReference>
<gene>
    <name evidence="1" type="ORF">CYMTET_27971</name>
</gene>
<dbReference type="EMBL" id="LGRX02015640">
    <property type="protein sequence ID" value="KAK3263209.1"/>
    <property type="molecule type" value="Genomic_DNA"/>
</dbReference>